<gene>
    <name evidence="2" type="ORF">DARMORV10_C02P27620.1</name>
</gene>
<proteinExistence type="predicted"/>
<keyword evidence="1" id="KW-0732">Signal</keyword>
<feature type="signal peptide" evidence="1">
    <location>
        <begin position="1"/>
        <end position="20"/>
    </location>
</feature>
<dbReference type="AlphaFoldDB" id="A0A816K8R8"/>
<organism evidence="2">
    <name type="scientific">Brassica napus</name>
    <name type="common">Rape</name>
    <dbReference type="NCBI Taxonomy" id="3708"/>
    <lineage>
        <taxon>Eukaryota</taxon>
        <taxon>Viridiplantae</taxon>
        <taxon>Streptophyta</taxon>
        <taxon>Embryophyta</taxon>
        <taxon>Tracheophyta</taxon>
        <taxon>Spermatophyta</taxon>
        <taxon>Magnoliopsida</taxon>
        <taxon>eudicotyledons</taxon>
        <taxon>Gunneridae</taxon>
        <taxon>Pentapetalae</taxon>
        <taxon>rosids</taxon>
        <taxon>malvids</taxon>
        <taxon>Brassicales</taxon>
        <taxon>Brassicaceae</taxon>
        <taxon>Brassiceae</taxon>
        <taxon>Brassica</taxon>
    </lineage>
</organism>
<feature type="chain" id="PRO_5032940767" evidence="1">
    <location>
        <begin position="21"/>
        <end position="140"/>
    </location>
</feature>
<evidence type="ECO:0000313" key="2">
    <source>
        <dbReference type="EMBL" id="CAF1907345.1"/>
    </source>
</evidence>
<dbReference type="Proteomes" id="UP001295469">
    <property type="component" value="Chromosome C02"/>
</dbReference>
<protein>
    <submittedName>
        <fullName evidence="2">(rape) hypothetical protein</fullName>
    </submittedName>
</protein>
<evidence type="ECO:0000256" key="1">
    <source>
        <dbReference type="SAM" id="SignalP"/>
    </source>
</evidence>
<reference evidence="2" key="1">
    <citation type="submission" date="2021-01" db="EMBL/GenBank/DDBJ databases">
        <authorList>
            <consortium name="Genoscope - CEA"/>
            <person name="William W."/>
        </authorList>
    </citation>
    <scope>NUCLEOTIDE SEQUENCE</scope>
</reference>
<dbReference type="EMBL" id="HG994366">
    <property type="protein sequence ID" value="CAF1907345.1"/>
    <property type="molecule type" value="Genomic_DNA"/>
</dbReference>
<sequence length="140" mass="16184">MIFPLVMLVLQQLLCPQEKANKMTTVALRINTLLTRNSLKRNSRAKAFKNGMEGTTAHYKAILFMYKQVHDALIKKHAEELEVARVQGKLELWDELFNMSALSEEKEKIESELVLAEAKAADVKVPYIDWYKLNEPQMFD</sequence>
<accession>A0A816K8R8</accession>
<name>A0A816K8R8_BRANA</name>